<feature type="compositionally biased region" description="Polar residues" evidence="1">
    <location>
        <begin position="647"/>
        <end position="658"/>
    </location>
</feature>
<feature type="region of interest" description="Disordered" evidence="1">
    <location>
        <begin position="97"/>
        <end position="117"/>
    </location>
</feature>
<sequence>MRILAYIRQKRLKQPPGKSWVPVNIRIPFEVAGFALSFLSLSDRLSRIDYKLIQNGLFVIIGILDVVTRARRLLKIKVEKGNEEMLGLSSHVIPGDASAMSGGPATSARSRRNCSGPKTDADITFRHRYLEPFNMKDTKNKLPKTTSALPPRYPTLQAVVSSRDETAASDPSPEGGDVLLCTSDAPQMTLQERANAYFMSNYVLDSSNLSNICYTGFSVLLEINKESRHYRLAFEACTMAVFIQETADRRDHRTFTTEEYDKAVVATNAALQDPAIMHKDATLASVLLLALFECINPTTRDQRAWRNHIIGASKLAEDRGCQLRETKTGRALLMAVRTQMIMYHLINLEEWDGHELWLVQDDIVDEYSPTQKLCIEVSSLGRRAKSLIGPQNENDVAREILEQCLDHDQVCKNWWEKMLDNTQRNMKRKRPCSEWGATSDNTGLWLSMPWNMLTCARILLNSIIIRCAACIHGHASYTTTKEFLDAFAILKEILFDDFTTNKRQLSRASEASSSSANLMEEKSLPGFRRHSMAWPIAFIWSLDCLTDDQKTAFAEQIEHIGLQHELHSILLFQNEKTGLPPYMSEDLPYATSRAPGSCCATVITIASSPASVNSCDDFDNVEWNNRSNPDKPPSTHNHDNVSIESNVSTSASLQQATGQKKPETTPLPTPLATSRLDALLSHYENPVNEQVKSCQRHGSPDKFVESPSGQPEPNHEASYSNMKPAGKPQRRISKYGVQGRGYNTRSAASQSRGKKHALAPTLKPFEYKGLGDARQTSNGSIEVEVLWAPSFLACDQLRGKEAIEEAKDLVIKKFGHTVRRYKGTNEVECDVEKAIVHKEERENSYYTIPLQMFDVYISSTPSSALWLQPGPKDKPVKLLLARAESFPEVFTISKTQQMHIDPLVGRNGILLKTTTLIHFTYTVPATITKYQ</sequence>
<organism evidence="2 3">
    <name type="scientific">Metarhizium brunneum</name>
    <dbReference type="NCBI Taxonomy" id="500148"/>
    <lineage>
        <taxon>Eukaryota</taxon>
        <taxon>Fungi</taxon>
        <taxon>Dikarya</taxon>
        <taxon>Ascomycota</taxon>
        <taxon>Pezizomycotina</taxon>
        <taxon>Sordariomycetes</taxon>
        <taxon>Hypocreomycetidae</taxon>
        <taxon>Hypocreales</taxon>
        <taxon>Clavicipitaceae</taxon>
        <taxon>Metarhizium</taxon>
    </lineage>
</organism>
<accession>A0A7D5UYN1</accession>
<gene>
    <name evidence="2" type="ORF">G6M90_00g068390</name>
</gene>
<dbReference type="RefSeq" id="XP_065987025.1">
    <property type="nucleotide sequence ID" value="XM_066130870.1"/>
</dbReference>
<proteinExistence type="predicted"/>
<feature type="region of interest" description="Disordered" evidence="1">
    <location>
        <begin position="689"/>
        <end position="729"/>
    </location>
</feature>
<feature type="compositionally biased region" description="Polar residues" evidence="1">
    <location>
        <begin position="707"/>
        <end position="721"/>
    </location>
</feature>
<dbReference type="Proteomes" id="UP000510686">
    <property type="component" value="Chromosome 4"/>
</dbReference>
<dbReference type="PANTHER" id="PTHR38791:SF13">
    <property type="entry name" value="ZN(2)-C6 FUNGAL-TYPE DOMAIN-CONTAINING PROTEIN"/>
    <property type="match status" value="1"/>
</dbReference>
<feature type="region of interest" description="Disordered" evidence="1">
    <location>
        <begin position="647"/>
        <end position="671"/>
    </location>
</feature>
<dbReference type="OrthoDB" id="5201074at2759"/>
<dbReference type="AlphaFoldDB" id="A0A7D5UYN1"/>
<dbReference type="GeneID" id="26246701"/>
<evidence type="ECO:0000313" key="3">
    <source>
        <dbReference type="Proteomes" id="UP000510686"/>
    </source>
</evidence>
<dbReference type="KEGG" id="mbrn:26246701"/>
<keyword evidence="3" id="KW-1185">Reference proteome</keyword>
<name>A0A7D5UYN1_9HYPO</name>
<dbReference type="PANTHER" id="PTHR38791">
    <property type="entry name" value="ZN(II)2CYS6 TRANSCRIPTION FACTOR (EUROFUNG)-RELATED-RELATED"/>
    <property type="match status" value="1"/>
</dbReference>
<evidence type="ECO:0000313" key="2">
    <source>
        <dbReference type="EMBL" id="QLI70496.1"/>
    </source>
</evidence>
<protein>
    <recommendedName>
        <fullName evidence="4">Transcription factor domain-containing protein</fullName>
    </recommendedName>
</protein>
<dbReference type="EMBL" id="CP058935">
    <property type="protein sequence ID" value="QLI70496.1"/>
    <property type="molecule type" value="Genomic_DNA"/>
</dbReference>
<evidence type="ECO:0000256" key="1">
    <source>
        <dbReference type="SAM" id="MobiDB-lite"/>
    </source>
</evidence>
<dbReference type="InterPro" id="IPR053175">
    <property type="entry name" value="DHMBA_Reg_Transcription_Factor"/>
</dbReference>
<reference evidence="2 3" key="1">
    <citation type="submission" date="2020-07" db="EMBL/GenBank/DDBJ databases">
        <title>Telomere length de novo assembly of all 7 chromosomes of the fungus, Metarhizium brunneum, using a novel assembly pipeline.</title>
        <authorList>
            <person name="Saud z."/>
            <person name="Kortsinoglou A."/>
            <person name="Kouvelis V.N."/>
            <person name="Butt T.M."/>
        </authorList>
    </citation>
    <scope>NUCLEOTIDE SEQUENCE [LARGE SCALE GENOMIC DNA]</scope>
    <source>
        <strain evidence="2 3">4556</strain>
    </source>
</reference>
<evidence type="ECO:0008006" key="4">
    <source>
        <dbReference type="Google" id="ProtNLM"/>
    </source>
</evidence>